<dbReference type="EMBL" id="DF850028">
    <property type="protein sequence ID" value="GAT61400.1"/>
    <property type="molecule type" value="Genomic_DNA"/>
</dbReference>
<keyword evidence="2" id="KW-0472">Membrane</keyword>
<feature type="transmembrane region" description="Helical" evidence="2">
    <location>
        <begin position="116"/>
        <end position="134"/>
    </location>
</feature>
<feature type="transmembrane region" description="Helical" evidence="2">
    <location>
        <begin position="272"/>
        <end position="291"/>
    </location>
</feature>
<keyword evidence="5" id="KW-1185">Reference proteome</keyword>
<feature type="transmembrane region" description="Helical" evidence="2">
    <location>
        <begin position="146"/>
        <end position="166"/>
    </location>
</feature>
<keyword evidence="2" id="KW-0812">Transmembrane</keyword>
<dbReference type="InterPro" id="IPR045340">
    <property type="entry name" value="DUF6533"/>
</dbReference>
<evidence type="ECO:0000259" key="3">
    <source>
        <dbReference type="Pfam" id="PF20151"/>
    </source>
</evidence>
<accession>A0ABQ0MDH5</accession>
<protein>
    <recommendedName>
        <fullName evidence="3">DUF6533 domain-containing protein</fullName>
    </recommendedName>
</protein>
<feature type="transmembrane region" description="Helical" evidence="2">
    <location>
        <begin position="240"/>
        <end position="260"/>
    </location>
</feature>
<evidence type="ECO:0000256" key="1">
    <source>
        <dbReference type="SAM" id="MobiDB-lite"/>
    </source>
</evidence>
<evidence type="ECO:0000313" key="4">
    <source>
        <dbReference type="EMBL" id="GAT61400.1"/>
    </source>
</evidence>
<dbReference type="Proteomes" id="UP000815677">
    <property type="component" value="Unassembled WGS sequence"/>
</dbReference>
<feature type="transmembrane region" description="Helical" evidence="2">
    <location>
        <begin position="20"/>
        <end position="37"/>
    </location>
</feature>
<dbReference type="Pfam" id="PF20151">
    <property type="entry name" value="DUF6533"/>
    <property type="match status" value="1"/>
</dbReference>
<feature type="region of interest" description="Disordered" evidence="1">
    <location>
        <begin position="309"/>
        <end position="340"/>
    </location>
</feature>
<feature type="region of interest" description="Disordered" evidence="1">
    <location>
        <begin position="353"/>
        <end position="396"/>
    </location>
</feature>
<sequence length="504" mass="55185">MGNEPFELTVDGIRTQLWQYNVINALSFTILIFDYFLTLDAEIVRFWQRKSKIVLPGGLFFANRYISLFGNIPIVVMYFWYSPASAKKTAVRSAAIFCLLETPSRSSALCHNLETYHEFFLCVTQFIVALILVIRTFALYGRTKRVLISLGTLIAITAALVLFGIFTSLHASDKVGSESIFLGCISPKGHIQSRGFIIAWSTLAVFDTIIFGMSMWWTLREGFWSLTVSPQLKGLYAVRIFLRDGAIYYIVIILINLANISTFGLNNSYARGMLSVLANIISSIMISRLMLNLRDPALNAVSVNTIGMSNANANTTPRSPTTGRTNTGTGASPRDRDASAGLRTEVSGLVWAHNTKSEQDSTFGASTGTEDADADADLDLKKPARKGTDDTVVDIGPGQHISKLEEILQGNSSIHTNIPSANTHPRTLDKATLPNPHTLSLSPLRRSACRASATRPRTSRVRARKWAESIVDSLNGCGVVGVRRDEDDGAATPAEQRLPAVVDA</sequence>
<feature type="domain" description="DUF6533" evidence="3">
    <location>
        <begin position="27"/>
        <end position="68"/>
    </location>
</feature>
<name>A0ABQ0MDH5_MYCCL</name>
<evidence type="ECO:0000256" key="2">
    <source>
        <dbReference type="SAM" id="Phobius"/>
    </source>
</evidence>
<evidence type="ECO:0000313" key="5">
    <source>
        <dbReference type="Proteomes" id="UP000815677"/>
    </source>
</evidence>
<gene>
    <name evidence="4" type="ORF">MCHLO_17424</name>
</gene>
<proteinExistence type="predicted"/>
<keyword evidence="2" id="KW-1133">Transmembrane helix</keyword>
<feature type="compositionally biased region" description="Polar residues" evidence="1">
    <location>
        <begin position="360"/>
        <end position="369"/>
    </location>
</feature>
<reference evidence="4" key="1">
    <citation type="submission" date="2014-09" db="EMBL/GenBank/DDBJ databases">
        <title>Genome sequence of the luminous mushroom Mycena chlorophos for searching fungal bioluminescence genes.</title>
        <authorList>
            <person name="Tanaka Y."/>
            <person name="Kasuga D."/>
            <person name="Oba Y."/>
            <person name="Hase S."/>
            <person name="Sato K."/>
            <person name="Oba Y."/>
            <person name="Sakakibara Y."/>
        </authorList>
    </citation>
    <scope>NUCLEOTIDE SEQUENCE</scope>
</reference>
<feature type="compositionally biased region" description="Polar residues" evidence="1">
    <location>
        <begin position="309"/>
        <end position="330"/>
    </location>
</feature>
<feature type="compositionally biased region" description="Basic and acidic residues" evidence="1">
    <location>
        <begin position="378"/>
        <end position="389"/>
    </location>
</feature>
<organism evidence="4 5">
    <name type="scientific">Mycena chlorophos</name>
    <name type="common">Agaric fungus</name>
    <name type="synonym">Agaricus chlorophos</name>
    <dbReference type="NCBI Taxonomy" id="658473"/>
    <lineage>
        <taxon>Eukaryota</taxon>
        <taxon>Fungi</taxon>
        <taxon>Dikarya</taxon>
        <taxon>Basidiomycota</taxon>
        <taxon>Agaricomycotina</taxon>
        <taxon>Agaricomycetes</taxon>
        <taxon>Agaricomycetidae</taxon>
        <taxon>Agaricales</taxon>
        <taxon>Marasmiineae</taxon>
        <taxon>Mycenaceae</taxon>
        <taxon>Mycena</taxon>
    </lineage>
</organism>
<feature type="transmembrane region" description="Helical" evidence="2">
    <location>
        <begin position="197"/>
        <end position="219"/>
    </location>
</feature>
<feature type="transmembrane region" description="Helical" evidence="2">
    <location>
        <begin position="58"/>
        <end position="81"/>
    </location>
</feature>